<feature type="domain" description="RNA polymerase sigma factor 70 region 4 type 2" evidence="6">
    <location>
        <begin position="122"/>
        <end position="174"/>
    </location>
</feature>
<accession>A0A1I2CUR3</accession>
<evidence type="ECO:0000256" key="1">
    <source>
        <dbReference type="ARBA" id="ARBA00010641"/>
    </source>
</evidence>
<dbReference type="AlphaFoldDB" id="A0A1I2CUR3"/>
<evidence type="ECO:0000259" key="5">
    <source>
        <dbReference type="Pfam" id="PF04542"/>
    </source>
</evidence>
<proteinExistence type="inferred from homology"/>
<sequence length="193" mass="22635">MSNKDVDIALLFQKVSQENDYKAFEMIFHHFYSPLCNFAIKIVGKPEVAEELVADAFYKIWKNRQNIHLTHTFSSYLYTSVKNHCLDYLKKQNPIFKEISTVTSFLQEENPEKLLIQQELIEKIEKAIETLPDQCKTIFRLSRDKELKYQEIADLLHISVKTVETQMGRALKYLRSSLKNELFVLIGCILNLL</sequence>
<reference evidence="7 8" key="1">
    <citation type="submission" date="2016-10" db="EMBL/GenBank/DDBJ databases">
        <authorList>
            <person name="de Groot N.N."/>
        </authorList>
    </citation>
    <scope>NUCLEOTIDE SEQUENCE [LARGE SCALE GENOMIC DNA]</scope>
    <source>
        <strain>GEY</strain>
        <strain evidence="8">DSM 9560</strain>
    </source>
</reference>
<dbReference type="OrthoDB" id="1524077at2"/>
<dbReference type="Gene3D" id="1.10.10.10">
    <property type="entry name" value="Winged helix-like DNA-binding domain superfamily/Winged helix DNA-binding domain"/>
    <property type="match status" value="1"/>
</dbReference>
<dbReference type="GO" id="GO:0006352">
    <property type="term" value="P:DNA-templated transcription initiation"/>
    <property type="evidence" value="ECO:0007669"/>
    <property type="project" value="InterPro"/>
</dbReference>
<dbReference type="InterPro" id="IPR014327">
    <property type="entry name" value="RNA_pol_sigma70_bacteroid"/>
</dbReference>
<evidence type="ECO:0000313" key="8">
    <source>
        <dbReference type="Proteomes" id="UP000199513"/>
    </source>
</evidence>
<dbReference type="GO" id="GO:0016987">
    <property type="term" value="F:sigma factor activity"/>
    <property type="evidence" value="ECO:0007669"/>
    <property type="project" value="UniProtKB-KW"/>
</dbReference>
<dbReference type="InterPro" id="IPR014284">
    <property type="entry name" value="RNA_pol_sigma-70_dom"/>
</dbReference>
<evidence type="ECO:0000313" key="7">
    <source>
        <dbReference type="EMBL" id="SFE72051.1"/>
    </source>
</evidence>
<dbReference type="Proteomes" id="UP000199513">
    <property type="component" value="Unassembled WGS sequence"/>
</dbReference>
<dbReference type="STRING" id="1003.SAMN04488541_1005163"/>
<dbReference type="Pfam" id="PF08281">
    <property type="entry name" value="Sigma70_r4_2"/>
    <property type="match status" value="1"/>
</dbReference>
<dbReference type="InterPro" id="IPR013325">
    <property type="entry name" value="RNA_pol_sigma_r2"/>
</dbReference>
<keyword evidence="4" id="KW-0804">Transcription</keyword>
<keyword evidence="2" id="KW-0805">Transcription regulation</keyword>
<evidence type="ECO:0000256" key="3">
    <source>
        <dbReference type="ARBA" id="ARBA00023082"/>
    </source>
</evidence>
<dbReference type="PANTHER" id="PTHR43133:SF46">
    <property type="entry name" value="RNA POLYMERASE SIGMA-70 FACTOR ECF SUBFAMILY"/>
    <property type="match status" value="1"/>
</dbReference>
<evidence type="ECO:0000259" key="6">
    <source>
        <dbReference type="Pfam" id="PF08281"/>
    </source>
</evidence>
<keyword evidence="3" id="KW-0731">Sigma factor</keyword>
<comment type="similarity">
    <text evidence="1">Belongs to the sigma-70 factor family. ECF subfamily.</text>
</comment>
<dbReference type="SUPFAM" id="SSF88659">
    <property type="entry name" value="Sigma3 and sigma4 domains of RNA polymerase sigma factors"/>
    <property type="match status" value="1"/>
</dbReference>
<dbReference type="InterPro" id="IPR007627">
    <property type="entry name" value="RNA_pol_sigma70_r2"/>
</dbReference>
<evidence type="ECO:0000256" key="2">
    <source>
        <dbReference type="ARBA" id="ARBA00023015"/>
    </source>
</evidence>
<dbReference type="InterPro" id="IPR013249">
    <property type="entry name" value="RNA_pol_sigma70_r4_t2"/>
</dbReference>
<evidence type="ECO:0000256" key="4">
    <source>
        <dbReference type="ARBA" id="ARBA00023163"/>
    </source>
</evidence>
<name>A0A1I2CUR3_9BACT</name>
<dbReference type="SUPFAM" id="SSF88946">
    <property type="entry name" value="Sigma2 domain of RNA polymerase sigma factors"/>
    <property type="match status" value="1"/>
</dbReference>
<organism evidence="7 8">
    <name type="scientific">Thermoflexibacter ruber</name>
    <dbReference type="NCBI Taxonomy" id="1003"/>
    <lineage>
        <taxon>Bacteria</taxon>
        <taxon>Pseudomonadati</taxon>
        <taxon>Bacteroidota</taxon>
        <taxon>Cytophagia</taxon>
        <taxon>Cytophagales</taxon>
        <taxon>Thermoflexibacteraceae</taxon>
        <taxon>Thermoflexibacter</taxon>
    </lineage>
</organism>
<dbReference type="EMBL" id="FONY01000005">
    <property type="protein sequence ID" value="SFE72051.1"/>
    <property type="molecule type" value="Genomic_DNA"/>
</dbReference>
<dbReference type="RefSeq" id="WP_091540750.1">
    <property type="nucleotide sequence ID" value="NZ_FONY01000005.1"/>
</dbReference>
<dbReference type="InterPro" id="IPR039425">
    <property type="entry name" value="RNA_pol_sigma-70-like"/>
</dbReference>
<dbReference type="Pfam" id="PF04542">
    <property type="entry name" value="Sigma70_r2"/>
    <property type="match status" value="1"/>
</dbReference>
<keyword evidence="8" id="KW-1185">Reference proteome</keyword>
<dbReference type="PANTHER" id="PTHR43133">
    <property type="entry name" value="RNA POLYMERASE ECF-TYPE SIGMA FACTO"/>
    <property type="match status" value="1"/>
</dbReference>
<dbReference type="GO" id="GO:0003677">
    <property type="term" value="F:DNA binding"/>
    <property type="evidence" value="ECO:0007669"/>
    <property type="project" value="InterPro"/>
</dbReference>
<dbReference type="InterPro" id="IPR013324">
    <property type="entry name" value="RNA_pol_sigma_r3/r4-like"/>
</dbReference>
<dbReference type="NCBIfam" id="TIGR02985">
    <property type="entry name" value="Sig70_bacteroi1"/>
    <property type="match status" value="1"/>
</dbReference>
<dbReference type="InterPro" id="IPR036388">
    <property type="entry name" value="WH-like_DNA-bd_sf"/>
</dbReference>
<dbReference type="CDD" id="cd06171">
    <property type="entry name" value="Sigma70_r4"/>
    <property type="match status" value="1"/>
</dbReference>
<gene>
    <name evidence="7" type="ORF">SAMN04488541_1005163</name>
</gene>
<dbReference type="Gene3D" id="1.10.1740.10">
    <property type="match status" value="1"/>
</dbReference>
<protein>
    <submittedName>
        <fullName evidence="7">RNA polymerase sigma-70 factor, ECF subfamily</fullName>
    </submittedName>
</protein>
<dbReference type="NCBIfam" id="TIGR02937">
    <property type="entry name" value="sigma70-ECF"/>
    <property type="match status" value="1"/>
</dbReference>
<feature type="domain" description="RNA polymerase sigma-70 region 2" evidence="5">
    <location>
        <begin position="28"/>
        <end position="93"/>
    </location>
</feature>